<evidence type="ECO:0000259" key="4">
    <source>
        <dbReference type="PROSITE" id="PS50995"/>
    </source>
</evidence>
<dbReference type="InterPro" id="IPR000835">
    <property type="entry name" value="HTH_MarR-typ"/>
</dbReference>
<dbReference type="AlphaFoldDB" id="A0A9J6QW93"/>
<evidence type="ECO:0000313" key="6">
    <source>
        <dbReference type="Proteomes" id="UP001065549"/>
    </source>
</evidence>
<dbReference type="PROSITE" id="PS50995">
    <property type="entry name" value="HTH_MARR_2"/>
    <property type="match status" value="1"/>
</dbReference>
<dbReference type="Proteomes" id="UP001065549">
    <property type="component" value="Unassembled WGS sequence"/>
</dbReference>
<dbReference type="SUPFAM" id="SSF46785">
    <property type="entry name" value="Winged helix' DNA-binding domain"/>
    <property type="match status" value="1"/>
</dbReference>
<dbReference type="GO" id="GO:0003700">
    <property type="term" value="F:DNA-binding transcription factor activity"/>
    <property type="evidence" value="ECO:0007669"/>
    <property type="project" value="InterPro"/>
</dbReference>
<dbReference type="PANTHER" id="PTHR42756:SF1">
    <property type="entry name" value="TRANSCRIPTIONAL REPRESSOR OF EMRAB OPERON"/>
    <property type="match status" value="1"/>
</dbReference>
<accession>A0A9J6QW93</accession>
<evidence type="ECO:0000313" key="5">
    <source>
        <dbReference type="EMBL" id="MCU7379150.1"/>
    </source>
</evidence>
<comment type="caution">
    <text evidence="5">The sequence shown here is derived from an EMBL/GenBank/DDBJ whole genome shotgun (WGS) entry which is preliminary data.</text>
</comment>
<sequence>MDLLKKPPFFILTEIFSVCQKMVMNASDLKGLDLTKNQISILLALMHHPYLSMSRLADYIPSSKEQATRAVAPLVKEHYVERFQDENNRKLVLIRLTEKGRSFICEKISCVDHQLCEKAAALSDEDKKRFQESLNTTLEILKKLDQ</sequence>
<dbReference type="GO" id="GO:0003677">
    <property type="term" value="F:DNA binding"/>
    <property type="evidence" value="ECO:0007669"/>
    <property type="project" value="UniProtKB-KW"/>
</dbReference>
<dbReference type="SMART" id="SM00347">
    <property type="entry name" value="HTH_MARR"/>
    <property type="match status" value="1"/>
</dbReference>
<proteinExistence type="predicted"/>
<dbReference type="Pfam" id="PF01047">
    <property type="entry name" value="MarR"/>
    <property type="match status" value="1"/>
</dbReference>
<reference evidence="5" key="1">
    <citation type="submission" date="2022-09" db="EMBL/GenBank/DDBJ databases">
        <title>Culturomic study of gut microbiota in children with autism spectrum disorder.</title>
        <authorList>
            <person name="Efimov B.A."/>
            <person name="Chaplin A.V."/>
            <person name="Sokolova S.R."/>
            <person name="Pikina A.P."/>
            <person name="Korzhanova M."/>
            <person name="Belova V."/>
            <person name="Korostin D."/>
        </authorList>
    </citation>
    <scope>NUCLEOTIDE SEQUENCE</scope>
    <source>
        <strain evidence="5">ASD5510</strain>
    </source>
</reference>
<evidence type="ECO:0000256" key="2">
    <source>
        <dbReference type="ARBA" id="ARBA00023125"/>
    </source>
</evidence>
<name>A0A9J6QW93_9FIRM</name>
<evidence type="ECO:0000256" key="1">
    <source>
        <dbReference type="ARBA" id="ARBA00023015"/>
    </source>
</evidence>
<gene>
    <name evidence="5" type="ORF">OBO34_12415</name>
</gene>
<dbReference type="RefSeq" id="WP_148397332.1">
    <property type="nucleotide sequence ID" value="NZ_JAJAGH010000014.1"/>
</dbReference>
<dbReference type="InterPro" id="IPR036388">
    <property type="entry name" value="WH-like_DNA-bd_sf"/>
</dbReference>
<organism evidence="5 6">
    <name type="scientific">Hominibacterium faecale</name>
    <dbReference type="NCBI Taxonomy" id="2839743"/>
    <lineage>
        <taxon>Bacteria</taxon>
        <taxon>Bacillati</taxon>
        <taxon>Bacillota</taxon>
        <taxon>Clostridia</taxon>
        <taxon>Peptostreptococcales</taxon>
        <taxon>Anaerovoracaceae</taxon>
        <taxon>Hominibacterium</taxon>
    </lineage>
</organism>
<keyword evidence="1" id="KW-0805">Transcription regulation</keyword>
<evidence type="ECO:0000256" key="3">
    <source>
        <dbReference type="ARBA" id="ARBA00023163"/>
    </source>
</evidence>
<dbReference type="EMBL" id="JAOSHN010000005">
    <property type="protein sequence ID" value="MCU7379150.1"/>
    <property type="molecule type" value="Genomic_DNA"/>
</dbReference>
<dbReference type="PANTHER" id="PTHR42756">
    <property type="entry name" value="TRANSCRIPTIONAL REGULATOR, MARR"/>
    <property type="match status" value="1"/>
</dbReference>
<dbReference type="Gene3D" id="1.10.10.10">
    <property type="entry name" value="Winged helix-like DNA-binding domain superfamily/Winged helix DNA-binding domain"/>
    <property type="match status" value="1"/>
</dbReference>
<protein>
    <submittedName>
        <fullName evidence="5">MarR family transcriptional regulator</fullName>
    </submittedName>
</protein>
<keyword evidence="6" id="KW-1185">Reference proteome</keyword>
<keyword evidence="2" id="KW-0238">DNA-binding</keyword>
<dbReference type="InterPro" id="IPR036390">
    <property type="entry name" value="WH_DNA-bd_sf"/>
</dbReference>
<feature type="domain" description="HTH marR-type" evidence="4">
    <location>
        <begin position="1"/>
        <end position="146"/>
    </location>
</feature>
<keyword evidence="3" id="KW-0804">Transcription</keyword>